<feature type="region of interest" description="Disordered" evidence="1">
    <location>
        <begin position="374"/>
        <end position="437"/>
    </location>
</feature>
<dbReference type="EMBL" id="JAPWTK010000391">
    <property type="protein sequence ID" value="KAJ8941043.1"/>
    <property type="molecule type" value="Genomic_DNA"/>
</dbReference>
<reference evidence="2" key="1">
    <citation type="journal article" date="2023" name="Insect Mol. Biol.">
        <title>Genome sequencing provides insights into the evolution of gene families encoding plant cell wall-degrading enzymes in longhorned beetles.</title>
        <authorList>
            <person name="Shin N.R."/>
            <person name="Okamura Y."/>
            <person name="Kirsch R."/>
            <person name="Pauchet Y."/>
        </authorList>
    </citation>
    <scope>NUCLEOTIDE SEQUENCE</scope>
    <source>
        <strain evidence="2">AMC_N1</strain>
    </source>
</reference>
<keyword evidence="3" id="KW-1185">Reference proteome</keyword>
<sequence length="455" mass="50664">MEDQGPPGSGGCKRRQSLTPVLKLNCPSSGCSNVEKVAQDQRRRRSDSETLSDDPLLESNDEGIGTDHIDEKIDEGELKSAKELEVFMVSEGDSSKTFADLPIIPMVNTPRAAKCVSLEDSIERLLPPPIMNSKNSLQLPSIVVQCESPGCEKHLSPMSSRSESPLSDRTTGMGRFSPQFYGETQGYIAFHRLRRPLRLSQLRQSERDDVLAPQEVVQEAEKKTLRNCKTPSPTKSQPLTLYNHLDVPTKDCLYKVPPPRKLSPKRRIARSQVVSSSSSSDSITSTRENRLSSSTPSPDTIRWSSPVAWMSDKYLKSRSGSAEETYEEVPDVNSAILPKTDLSKYSFPGNQKISRLRAISHQIRFLRRLEQSLKRKERAVSPSDSLDSGEESPRATSPLLQPSKGPKVEIRKSSSIGKLQTNMNLNKRNIKYKRGDALPREKNLRVVATGNGYSD</sequence>
<feature type="compositionally biased region" description="Polar residues" evidence="1">
    <location>
        <begin position="413"/>
        <end position="427"/>
    </location>
</feature>
<feature type="region of interest" description="Disordered" evidence="1">
    <location>
        <begin position="254"/>
        <end position="303"/>
    </location>
</feature>
<feature type="region of interest" description="Disordered" evidence="1">
    <location>
        <begin position="222"/>
        <end position="242"/>
    </location>
</feature>
<feature type="compositionally biased region" description="Low complexity" evidence="1">
    <location>
        <begin position="271"/>
        <end position="286"/>
    </location>
</feature>
<dbReference type="Proteomes" id="UP001162162">
    <property type="component" value="Unassembled WGS sequence"/>
</dbReference>
<evidence type="ECO:0000313" key="3">
    <source>
        <dbReference type="Proteomes" id="UP001162162"/>
    </source>
</evidence>
<feature type="compositionally biased region" description="Acidic residues" evidence="1">
    <location>
        <begin position="50"/>
        <end position="61"/>
    </location>
</feature>
<accession>A0AAV8XQZ6</accession>
<proteinExistence type="predicted"/>
<gene>
    <name evidence="2" type="ORF">NQ318_015520</name>
</gene>
<dbReference type="AlphaFoldDB" id="A0AAV8XQZ6"/>
<evidence type="ECO:0000313" key="2">
    <source>
        <dbReference type="EMBL" id="KAJ8941043.1"/>
    </source>
</evidence>
<organism evidence="2 3">
    <name type="scientific">Aromia moschata</name>
    <dbReference type="NCBI Taxonomy" id="1265417"/>
    <lineage>
        <taxon>Eukaryota</taxon>
        <taxon>Metazoa</taxon>
        <taxon>Ecdysozoa</taxon>
        <taxon>Arthropoda</taxon>
        <taxon>Hexapoda</taxon>
        <taxon>Insecta</taxon>
        <taxon>Pterygota</taxon>
        <taxon>Neoptera</taxon>
        <taxon>Endopterygota</taxon>
        <taxon>Coleoptera</taxon>
        <taxon>Polyphaga</taxon>
        <taxon>Cucujiformia</taxon>
        <taxon>Chrysomeloidea</taxon>
        <taxon>Cerambycidae</taxon>
        <taxon>Cerambycinae</taxon>
        <taxon>Callichromatini</taxon>
        <taxon>Aromia</taxon>
    </lineage>
</organism>
<comment type="caution">
    <text evidence="2">The sequence shown here is derived from an EMBL/GenBank/DDBJ whole genome shotgun (WGS) entry which is preliminary data.</text>
</comment>
<protein>
    <submittedName>
        <fullName evidence="2">Uncharacterized protein</fullName>
    </submittedName>
</protein>
<feature type="region of interest" description="Disordered" evidence="1">
    <location>
        <begin position="28"/>
        <end position="67"/>
    </location>
</feature>
<feature type="compositionally biased region" description="Polar residues" evidence="1">
    <location>
        <begin position="227"/>
        <end position="240"/>
    </location>
</feature>
<name>A0AAV8XQZ6_9CUCU</name>
<evidence type="ECO:0000256" key="1">
    <source>
        <dbReference type="SAM" id="MobiDB-lite"/>
    </source>
</evidence>